<sequence>MNLRLTSSALALAAMTAPAFADVTPEQVWQSWVEYYQSVGYSVSEGKREAAGDTLTVSEITVKGGTPEGRVDLTIPQIVLSDIGDGKVRTVYADQMTGQVHGVNPEGTEYALPFTIDLPGNTAVTSGAIEDMTHELNYPTIDITLSSITTEDKETKLPVKIGLADSVGTMHFVAGTPAKYDYDVKTGKVTFTGDITSEDDANVKFDGSIEGVATSGDMVVPADGIADISKDMNAALKAGLAMNGLAKAGALAVSFEFSGTDEYDQPTSGSGKYDGKGLDFSFSLSSEGVSYQAGTDANTFELASSNLPFPINYAIESSSFDVQLPAMKSDEAQPFKFTYSLTGLTLGDAIWNLFDAQGQLPRDPATLDIDVTGTMKVIKDLFDPATMADADTSSDEGAGDMASDEPPFEPIDLTINQVALNALGAKIHAEGALKAPESGDMTTPVGELNASYEGVNGLIDKLSTIGLIPEDQAMSVRMMMAMFAKPVGDDKLETKLEFKEDGSIFANGQQIK</sequence>
<dbReference type="AlphaFoldDB" id="A0AAD3RW99"/>
<reference evidence="2" key="1">
    <citation type="journal article" date="2014" name="Int. J. Syst. Evol. Microbiol.">
        <title>Complete genome sequence of Corynebacterium casei LMG S-19264T (=DSM 44701T), isolated from a smear-ripened cheese.</title>
        <authorList>
            <consortium name="US DOE Joint Genome Institute (JGI-PGF)"/>
            <person name="Walter F."/>
            <person name="Albersmeier A."/>
            <person name="Kalinowski J."/>
            <person name="Ruckert C."/>
        </authorList>
    </citation>
    <scope>NUCLEOTIDE SEQUENCE</scope>
    <source>
        <strain evidence="2">VKM B-2222</strain>
    </source>
</reference>
<dbReference type="InterPro" id="IPR018666">
    <property type="entry name" value="DUF2125"/>
</dbReference>
<evidence type="ECO:0000313" key="2">
    <source>
        <dbReference type="EMBL" id="GLK66314.1"/>
    </source>
</evidence>
<keyword evidence="1" id="KW-0732">Signal</keyword>
<feature type="signal peptide" evidence="1">
    <location>
        <begin position="1"/>
        <end position="21"/>
    </location>
</feature>
<dbReference type="Pfam" id="PF09898">
    <property type="entry name" value="DUF2125"/>
    <property type="match status" value="1"/>
</dbReference>
<comment type="caution">
    <text evidence="2">The sequence shown here is derived from an EMBL/GenBank/DDBJ whole genome shotgun (WGS) entry which is preliminary data.</text>
</comment>
<evidence type="ECO:0000313" key="3">
    <source>
        <dbReference type="Proteomes" id="UP001143349"/>
    </source>
</evidence>
<keyword evidence="3" id="KW-1185">Reference proteome</keyword>
<evidence type="ECO:0000256" key="1">
    <source>
        <dbReference type="SAM" id="SignalP"/>
    </source>
</evidence>
<reference evidence="2" key="2">
    <citation type="submission" date="2023-01" db="EMBL/GenBank/DDBJ databases">
        <authorList>
            <person name="Sun Q."/>
            <person name="Evtushenko L."/>
        </authorList>
    </citation>
    <scope>NUCLEOTIDE SEQUENCE</scope>
    <source>
        <strain evidence="2">VKM B-2222</strain>
    </source>
</reference>
<dbReference type="RefSeq" id="WP_271180395.1">
    <property type="nucleotide sequence ID" value="NZ_BSFH01000099.1"/>
</dbReference>
<proteinExistence type="predicted"/>
<name>A0AAD3RW99_9RHOB</name>
<protein>
    <recommendedName>
        <fullName evidence="4">DUF2125 domain-containing protein</fullName>
    </recommendedName>
</protein>
<gene>
    <name evidence="2" type="ORF">GCM10017635_37910</name>
</gene>
<evidence type="ECO:0008006" key="4">
    <source>
        <dbReference type="Google" id="ProtNLM"/>
    </source>
</evidence>
<dbReference type="Proteomes" id="UP001143349">
    <property type="component" value="Unassembled WGS sequence"/>
</dbReference>
<organism evidence="2 3">
    <name type="scientific">Paracoccus kondratievae</name>
    <dbReference type="NCBI Taxonomy" id="135740"/>
    <lineage>
        <taxon>Bacteria</taxon>
        <taxon>Pseudomonadati</taxon>
        <taxon>Pseudomonadota</taxon>
        <taxon>Alphaproteobacteria</taxon>
        <taxon>Rhodobacterales</taxon>
        <taxon>Paracoccaceae</taxon>
        <taxon>Paracoccus</taxon>
    </lineage>
</organism>
<dbReference type="EMBL" id="BSFH01000099">
    <property type="protein sequence ID" value="GLK66314.1"/>
    <property type="molecule type" value="Genomic_DNA"/>
</dbReference>
<feature type="chain" id="PRO_5041897143" description="DUF2125 domain-containing protein" evidence="1">
    <location>
        <begin position="22"/>
        <end position="512"/>
    </location>
</feature>
<accession>A0AAD3RW99</accession>